<accession>A0ABQ6WYS1</accession>
<sequence>MALSLMVEDLMQSKLLYHTTKCGVSDIKSNEGVKYNLPLPYRQIAPEDETLLMNWIWELYDEHHSSRRPSREKVNNIQKVIYYLSLGHLEHEAQAFVEQKYRFSTFNGMVFQVRQENWKHNYDQISPHRKVKLCGNDLTPRFLTWDDGKAFLRQHYPKQFQAISSLNTPQIPTREQGRIVIENN</sequence>
<name>A0ABQ6WYS1_9EURO</name>
<keyword evidence="2" id="KW-1185">Reference proteome</keyword>
<evidence type="ECO:0000313" key="1">
    <source>
        <dbReference type="EMBL" id="KAE8422234.1"/>
    </source>
</evidence>
<gene>
    <name evidence="1" type="ORF">BDV36DRAFT_291415</name>
</gene>
<organism evidence="1 2">
    <name type="scientific">Aspergillus pseudocaelatus</name>
    <dbReference type="NCBI Taxonomy" id="1825620"/>
    <lineage>
        <taxon>Eukaryota</taxon>
        <taxon>Fungi</taxon>
        <taxon>Dikarya</taxon>
        <taxon>Ascomycota</taxon>
        <taxon>Pezizomycotina</taxon>
        <taxon>Eurotiomycetes</taxon>
        <taxon>Eurotiomycetidae</taxon>
        <taxon>Eurotiales</taxon>
        <taxon>Aspergillaceae</taxon>
        <taxon>Aspergillus</taxon>
        <taxon>Aspergillus subgen. Circumdati</taxon>
    </lineage>
</organism>
<dbReference type="Proteomes" id="UP000325395">
    <property type="component" value="Unassembled WGS sequence"/>
</dbReference>
<proteinExistence type="predicted"/>
<protein>
    <recommendedName>
        <fullName evidence="3">ARS-binding protein 1 N-terminal domain-containing protein</fullName>
    </recommendedName>
</protein>
<dbReference type="EMBL" id="ML735695">
    <property type="protein sequence ID" value="KAE8422234.1"/>
    <property type="molecule type" value="Genomic_DNA"/>
</dbReference>
<evidence type="ECO:0000313" key="2">
    <source>
        <dbReference type="Proteomes" id="UP000325395"/>
    </source>
</evidence>
<evidence type="ECO:0008006" key="3">
    <source>
        <dbReference type="Google" id="ProtNLM"/>
    </source>
</evidence>
<reference evidence="1 2" key="1">
    <citation type="submission" date="2019-04" db="EMBL/GenBank/DDBJ databases">
        <authorList>
            <consortium name="DOE Joint Genome Institute"/>
            <person name="Mondo S."/>
            <person name="Kjaerbolling I."/>
            <person name="Vesth T."/>
            <person name="Frisvad J.C."/>
            <person name="Nybo J.L."/>
            <person name="Theobald S."/>
            <person name="Kildgaard S."/>
            <person name="Isbrandt T."/>
            <person name="Kuo A."/>
            <person name="Sato A."/>
            <person name="Lyhne E.K."/>
            <person name="Kogle M.E."/>
            <person name="Wiebenga A."/>
            <person name="Kun R.S."/>
            <person name="Lubbers R.J."/>
            <person name="Makela M.R."/>
            <person name="Barry K."/>
            <person name="Chovatia M."/>
            <person name="Clum A."/>
            <person name="Daum C."/>
            <person name="Haridas S."/>
            <person name="He G."/>
            <person name="LaButti K."/>
            <person name="Lipzen A."/>
            <person name="Riley R."/>
            <person name="Salamov A."/>
            <person name="Simmons B.A."/>
            <person name="Magnuson J.K."/>
            <person name="Henrissat B."/>
            <person name="Mortensen U.H."/>
            <person name="Larsen T.O."/>
            <person name="Devries R.P."/>
            <person name="Grigoriev I.V."/>
            <person name="Machida M."/>
            <person name="Baker S.E."/>
            <person name="Andersen M.R."/>
            <person name="Cantor M.N."/>
            <person name="Hua S.X."/>
        </authorList>
    </citation>
    <scope>NUCLEOTIDE SEQUENCE [LARGE SCALE GENOMIC DNA]</scope>
    <source>
        <strain evidence="1 2">CBS 117616</strain>
    </source>
</reference>